<organism evidence="1 2">
    <name type="scientific">Paraburkholderia unamae</name>
    <dbReference type="NCBI Taxonomy" id="219649"/>
    <lineage>
        <taxon>Bacteria</taxon>
        <taxon>Pseudomonadati</taxon>
        <taxon>Pseudomonadota</taxon>
        <taxon>Betaproteobacteria</taxon>
        <taxon>Burkholderiales</taxon>
        <taxon>Burkholderiaceae</taxon>
        <taxon>Paraburkholderia</taxon>
    </lineage>
</organism>
<reference evidence="1" key="1">
    <citation type="submission" date="2024-01" db="EMBL/GenBank/DDBJ databases">
        <title>The diversity of rhizobia nodulating Mimosa spp. in eleven states of Brazil covering several biomes is determined by host plant, location, and edaphic factors.</title>
        <authorList>
            <person name="Rouws L."/>
            <person name="Barauna A."/>
            <person name="Beukes C."/>
            <person name="De Faria S.M."/>
            <person name="Gross E."/>
            <person name="Dos Reis Junior F.B."/>
            <person name="Simon M."/>
            <person name="Maluk M."/>
            <person name="Odee D.W."/>
            <person name="Kenicer G."/>
            <person name="Young J.P.W."/>
            <person name="Reis V.M."/>
            <person name="Zilli J."/>
            <person name="James E.K."/>
        </authorList>
    </citation>
    <scope>NUCLEOTIDE SEQUENCE</scope>
    <source>
        <strain evidence="1">JPY452</strain>
    </source>
</reference>
<accession>A0ACC6RN38</accession>
<proteinExistence type="predicted"/>
<dbReference type="EMBL" id="JAYMRU010000017">
    <property type="protein sequence ID" value="MEM5402931.1"/>
    <property type="molecule type" value="Genomic_DNA"/>
</dbReference>
<name>A0ACC6RN38_9BURK</name>
<protein>
    <submittedName>
        <fullName evidence="1">PAS domain-containing protein</fullName>
    </submittedName>
</protein>
<keyword evidence="2" id="KW-1185">Reference proteome</keyword>
<gene>
    <name evidence="1" type="ORF">VSR83_23115</name>
</gene>
<comment type="caution">
    <text evidence="1">The sequence shown here is derived from an EMBL/GenBank/DDBJ whole genome shotgun (WGS) entry which is preliminary data.</text>
</comment>
<sequence length="365" mass="41245">MSEDTFAFRLKVLLEHKKLSLQQVADAVGISRPAVHKWTRGGEIDYSNLRRLAAFLDVNWVWLRYGDEAVKDLGIAGNTELPMTDLRRRYTAEIMSNEARMKQAQELAGIVTWEWNLVTDELIYSSNCAKLYGREIHSNAEFWEILHPEDSIWLNDETLRELVASTAPRVWDFRIILPDGQIRWIESRVATLLDDAGRPVRVVGTTIDISARKEVESAEQRRLQLLNDAARIAGFGAWRWLRAQDELIVSDEWCRLFGVDPAHAPRHYVELSRHIHPDDRAAREAAVNEALAHRADYRVLYRAALPDDTWRLVVEQGYARVAPHGEDVWLTSLCRAAQPADMAAGVSAAAQPGAEENAATGAAPH</sequence>
<evidence type="ECO:0000313" key="2">
    <source>
        <dbReference type="Proteomes" id="UP001392318"/>
    </source>
</evidence>
<evidence type="ECO:0000313" key="1">
    <source>
        <dbReference type="EMBL" id="MEM5402931.1"/>
    </source>
</evidence>
<dbReference type="Proteomes" id="UP001392318">
    <property type="component" value="Unassembled WGS sequence"/>
</dbReference>